<dbReference type="PANTHER" id="PTHR46518:SF1">
    <property type="entry name" value="OUTER DYNEIN ARM-DOCKING COMPLEX SUBUNIT 3"/>
    <property type="match status" value="1"/>
</dbReference>
<dbReference type="OMA" id="DIQIMEM"/>
<dbReference type="PANTHER" id="PTHR46518">
    <property type="entry name" value="COILED-COIL DOMAIN-CONTAINING PROTEIN 151"/>
    <property type="match status" value="1"/>
</dbReference>
<proteinExistence type="predicted"/>
<gene>
    <name evidence="3" type="primary">Contig14112.g15042</name>
    <name evidence="3" type="ORF">STYLEM_7763</name>
</gene>
<feature type="coiled-coil region" evidence="1">
    <location>
        <begin position="296"/>
        <end position="337"/>
    </location>
</feature>
<accession>A0A078A975</accession>
<sequence>MSSPYKPKTAVSGSRSQVRKPATFSTLLEPNNFIPSWEAGDEEKKEVSTTLRKLRIKYDNMSKLVRERERELEELKKRLEQKGDEEYKQEDTLYRKTTCMKSNDDELTMIKEEHDFELMFQRSYAHMIDRMKKDLVAIKISANEMTDSYRQKEGIMNEESEKSRRTKEMRMQAKVKLENLMKQIDLEQKKRQERIQSLQKSIRNKEEALQRRMERVRRQQEIAESAANENKDSNELKMQENFMVQRLWSAFLKRKMEKEMKRTYEIEDAFQKIRAATGFSDVQEIVHKFLTRENTYSQLLMAVSDNERKIDNLRKENDKWREKLHDLQIQADGEEKKAKLNPQISAIDDRKHKLLKLKEKTEEITKKVSMTNDQVLSWTARIVQKIDQQFNENIHSFENNKTLAFIFEKIGQAVVKQLEQIIMEEDEEDRGYITAKDFMNDFATEEFLTKNIRVRPVSGVTRGGGDEETKTNDFSHYPVKSMLMTGENGEDEEKFNKMINIDMEEQRKNIKSRREDFVRKKQIEEEKKLKKKN</sequence>
<feature type="coiled-coil region" evidence="1">
    <location>
        <begin position="51"/>
        <end position="89"/>
    </location>
</feature>
<dbReference type="InterPro" id="IPR033192">
    <property type="entry name" value="ODAD3"/>
</dbReference>
<name>A0A078A975_STYLE</name>
<dbReference type="Proteomes" id="UP000039865">
    <property type="component" value="Unassembled WGS sequence"/>
</dbReference>
<evidence type="ECO:0000256" key="1">
    <source>
        <dbReference type="SAM" id="Coils"/>
    </source>
</evidence>
<protein>
    <submittedName>
        <fullName evidence="3">Uncharacterized protein</fullName>
    </submittedName>
</protein>
<evidence type="ECO:0000313" key="3">
    <source>
        <dbReference type="EMBL" id="CDW78779.1"/>
    </source>
</evidence>
<dbReference type="GO" id="GO:0035253">
    <property type="term" value="C:ciliary rootlet"/>
    <property type="evidence" value="ECO:0007669"/>
    <property type="project" value="TreeGrafter"/>
</dbReference>
<dbReference type="EMBL" id="CCKQ01007423">
    <property type="protein sequence ID" value="CDW78779.1"/>
    <property type="molecule type" value="Genomic_DNA"/>
</dbReference>
<dbReference type="OrthoDB" id="312721at2759"/>
<dbReference type="GO" id="GO:0036064">
    <property type="term" value="C:ciliary basal body"/>
    <property type="evidence" value="ECO:0007669"/>
    <property type="project" value="TreeGrafter"/>
</dbReference>
<dbReference type="GO" id="GO:0097542">
    <property type="term" value="C:ciliary tip"/>
    <property type="evidence" value="ECO:0007669"/>
    <property type="project" value="TreeGrafter"/>
</dbReference>
<feature type="coiled-coil region" evidence="1">
    <location>
        <begin position="170"/>
        <end position="226"/>
    </location>
</feature>
<dbReference type="AlphaFoldDB" id="A0A078A975"/>
<evidence type="ECO:0000256" key="2">
    <source>
        <dbReference type="SAM" id="MobiDB-lite"/>
    </source>
</evidence>
<dbReference type="InParanoid" id="A0A078A975"/>
<keyword evidence="1" id="KW-0175">Coiled coil</keyword>
<organism evidence="3 4">
    <name type="scientific">Stylonychia lemnae</name>
    <name type="common">Ciliate</name>
    <dbReference type="NCBI Taxonomy" id="5949"/>
    <lineage>
        <taxon>Eukaryota</taxon>
        <taxon>Sar</taxon>
        <taxon>Alveolata</taxon>
        <taxon>Ciliophora</taxon>
        <taxon>Intramacronucleata</taxon>
        <taxon>Spirotrichea</taxon>
        <taxon>Stichotrichia</taxon>
        <taxon>Sporadotrichida</taxon>
        <taxon>Oxytrichidae</taxon>
        <taxon>Stylonychinae</taxon>
        <taxon>Stylonychia</taxon>
    </lineage>
</organism>
<dbReference type="GO" id="GO:0003341">
    <property type="term" value="P:cilium movement"/>
    <property type="evidence" value="ECO:0007669"/>
    <property type="project" value="InterPro"/>
</dbReference>
<keyword evidence="4" id="KW-1185">Reference proteome</keyword>
<evidence type="ECO:0000313" key="4">
    <source>
        <dbReference type="Proteomes" id="UP000039865"/>
    </source>
</evidence>
<reference evidence="3 4" key="1">
    <citation type="submission" date="2014-06" db="EMBL/GenBank/DDBJ databases">
        <authorList>
            <person name="Swart Estienne"/>
        </authorList>
    </citation>
    <scope>NUCLEOTIDE SEQUENCE [LARGE SCALE GENOMIC DNA]</scope>
    <source>
        <strain evidence="3 4">130c</strain>
    </source>
</reference>
<feature type="region of interest" description="Disordered" evidence="2">
    <location>
        <begin position="1"/>
        <end position="22"/>
    </location>
</feature>
<dbReference type="GO" id="GO:0036158">
    <property type="term" value="P:outer dynein arm assembly"/>
    <property type="evidence" value="ECO:0007669"/>
    <property type="project" value="InterPro"/>
</dbReference>